<dbReference type="Gene3D" id="2.30.110.10">
    <property type="entry name" value="Electron Transport, Fmn-binding Protein, Chain A"/>
    <property type="match status" value="1"/>
</dbReference>
<evidence type="ECO:0000256" key="4">
    <source>
        <dbReference type="SAM" id="MobiDB-lite"/>
    </source>
</evidence>
<protein>
    <recommendedName>
        <fullName evidence="5">Pyridoxamine 5'-phosphate oxidase N-terminal domain-containing protein</fullName>
    </recommendedName>
</protein>
<feature type="domain" description="Pyridoxamine 5'-phosphate oxidase N-terminal" evidence="5">
    <location>
        <begin position="279"/>
        <end position="405"/>
    </location>
</feature>
<dbReference type="Gene3D" id="3.40.50.720">
    <property type="entry name" value="NAD(P)-binding Rossmann-like Domain"/>
    <property type="match status" value="1"/>
</dbReference>
<proteinExistence type="inferred from homology"/>
<keyword evidence="7" id="KW-1185">Reference proteome</keyword>
<comment type="caution">
    <text evidence="6">The sequence shown here is derived from an EMBL/GenBank/DDBJ whole genome shotgun (WGS) entry which is preliminary data.</text>
</comment>
<dbReference type="InterPro" id="IPR002347">
    <property type="entry name" value="SDR_fam"/>
</dbReference>
<feature type="region of interest" description="Disordered" evidence="4">
    <location>
        <begin position="227"/>
        <end position="251"/>
    </location>
</feature>
<evidence type="ECO:0000313" key="7">
    <source>
        <dbReference type="Proteomes" id="UP001501710"/>
    </source>
</evidence>
<dbReference type="InterPro" id="IPR011576">
    <property type="entry name" value="Pyridox_Oxase_N"/>
</dbReference>
<dbReference type="InterPro" id="IPR020904">
    <property type="entry name" value="Sc_DH/Rdtase_CS"/>
</dbReference>
<sequence length="421" mass="44033">MALVTGANKGIGRAVAEGLAARGMTVLIGARDPRQGEDTAAALRADGYDARAVVVDVTSPATVTAAAHTVTTTAGRLDVLVNNAGISGGTPHLPDEADLDVVRQVFDTNLFGVIRVTNAMLPLLRRSSSARIVNISSGTSSMTAMTDPDHYFAGMEASVAYPASKTALNMLTVQYAKRLRPEGILVNAAAPGACATDFTVPYTRATGRTVTRTAAQGGADEFTRRAPSTFATAPPARGGPGRGRQARTMTDREPVEARNLDIYGGGELAWETVRDALVAALPKMETPVFLGTARPDGRPHAAGVGAQWYEGDLYCTSGPGTRKSGDLAANPACTFSIRTPVADVVLEGDARRVTDPAVLEPVAAGYREGGWPAQVDGDALTAPFSAQSAGPPPWHVFRFTFHTVVAVGITEPFGATRWRFA</sequence>
<dbReference type="PANTHER" id="PTHR43669">
    <property type="entry name" value="5-KETO-D-GLUCONATE 5-REDUCTASE"/>
    <property type="match status" value="1"/>
</dbReference>
<evidence type="ECO:0000256" key="2">
    <source>
        <dbReference type="ARBA" id="ARBA00023002"/>
    </source>
</evidence>
<reference evidence="7" key="1">
    <citation type="journal article" date="2019" name="Int. J. Syst. Evol. Microbiol.">
        <title>The Global Catalogue of Microorganisms (GCM) 10K type strain sequencing project: providing services to taxonomists for standard genome sequencing and annotation.</title>
        <authorList>
            <consortium name="The Broad Institute Genomics Platform"/>
            <consortium name="The Broad Institute Genome Sequencing Center for Infectious Disease"/>
            <person name="Wu L."/>
            <person name="Ma J."/>
        </authorList>
    </citation>
    <scope>NUCLEOTIDE SEQUENCE [LARGE SCALE GENOMIC DNA]</scope>
    <source>
        <strain evidence="7">JCM 17440</strain>
    </source>
</reference>
<name>A0ABP8BUI5_9ACTN</name>
<organism evidence="6 7">
    <name type="scientific">Actinomadura meridiana</name>
    <dbReference type="NCBI Taxonomy" id="559626"/>
    <lineage>
        <taxon>Bacteria</taxon>
        <taxon>Bacillati</taxon>
        <taxon>Actinomycetota</taxon>
        <taxon>Actinomycetes</taxon>
        <taxon>Streptosporangiales</taxon>
        <taxon>Thermomonosporaceae</taxon>
        <taxon>Actinomadura</taxon>
    </lineage>
</organism>
<dbReference type="PRINTS" id="PR00081">
    <property type="entry name" value="GDHRDH"/>
</dbReference>
<dbReference type="InterPro" id="IPR012349">
    <property type="entry name" value="Split_barrel_FMN-bd"/>
</dbReference>
<keyword evidence="2" id="KW-0560">Oxidoreductase</keyword>
<evidence type="ECO:0000256" key="1">
    <source>
        <dbReference type="ARBA" id="ARBA00006484"/>
    </source>
</evidence>
<dbReference type="SUPFAM" id="SSF51735">
    <property type="entry name" value="NAD(P)-binding Rossmann-fold domains"/>
    <property type="match status" value="1"/>
</dbReference>
<evidence type="ECO:0000259" key="5">
    <source>
        <dbReference type="Pfam" id="PF01243"/>
    </source>
</evidence>
<dbReference type="PROSITE" id="PS00061">
    <property type="entry name" value="ADH_SHORT"/>
    <property type="match status" value="1"/>
</dbReference>
<dbReference type="Pfam" id="PF01243">
    <property type="entry name" value="PNPOx_N"/>
    <property type="match status" value="1"/>
</dbReference>
<evidence type="ECO:0000256" key="3">
    <source>
        <dbReference type="RuleBase" id="RU000363"/>
    </source>
</evidence>
<dbReference type="InterPro" id="IPR036291">
    <property type="entry name" value="NAD(P)-bd_dom_sf"/>
</dbReference>
<dbReference type="PRINTS" id="PR00080">
    <property type="entry name" value="SDRFAMILY"/>
</dbReference>
<dbReference type="Proteomes" id="UP001501710">
    <property type="component" value="Unassembled WGS sequence"/>
</dbReference>
<dbReference type="SUPFAM" id="SSF50475">
    <property type="entry name" value="FMN-binding split barrel"/>
    <property type="match status" value="1"/>
</dbReference>
<dbReference type="Pfam" id="PF00106">
    <property type="entry name" value="adh_short"/>
    <property type="match status" value="1"/>
</dbReference>
<comment type="similarity">
    <text evidence="1 3">Belongs to the short-chain dehydrogenases/reductases (SDR) family.</text>
</comment>
<gene>
    <name evidence="6" type="ORF">GCM10022254_12420</name>
</gene>
<dbReference type="EMBL" id="BAABAS010000004">
    <property type="protein sequence ID" value="GAA4226685.1"/>
    <property type="molecule type" value="Genomic_DNA"/>
</dbReference>
<accession>A0ABP8BUI5</accession>
<dbReference type="PANTHER" id="PTHR43669:SF3">
    <property type="entry name" value="ALCOHOL DEHYDROGENASE, PUTATIVE (AFU_ORTHOLOGUE AFUA_3G03445)-RELATED"/>
    <property type="match status" value="1"/>
</dbReference>
<evidence type="ECO:0000313" key="6">
    <source>
        <dbReference type="EMBL" id="GAA4226685.1"/>
    </source>
</evidence>